<gene>
    <name evidence="2" type="ORF">CR164_02195</name>
</gene>
<dbReference type="AlphaFoldDB" id="A0A317T9G5"/>
<comment type="caution">
    <text evidence="2">The sequence shown here is derived from an EMBL/GenBank/DDBJ whole genome shotgun (WGS) entry which is preliminary data.</text>
</comment>
<accession>A0A317T9G5</accession>
<dbReference type="Proteomes" id="UP000246278">
    <property type="component" value="Unassembled WGS sequence"/>
</dbReference>
<dbReference type="OrthoDB" id="6622574at2"/>
<proteinExistence type="predicted"/>
<dbReference type="RefSeq" id="WP_110022263.1">
    <property type="nucleotide sequence ID" value="NZ_PDNZ01000001.1"/>
</dbReference>
<feature type="signal peptide" evidence="1">
    <location>
        <begin position="1"/>
        <end position="22"/>
    </location>
</feature>
<evidence type="ECO:0000313" key="3">
    <source>
        <dbReference type="Proteomes" id="UP000246278"/>
    </source>
</evidence>
<evidence type="ECO:0000313" key="2">
    <source>
        <dbReference type="EMBL" id="PWW83383.1"/>
    </source>
</evidence>
<keyword evidence="1" id="KW-0732">Signal</keyword>
<sequence>MLRNTVAVLLTIILLSAEIAKGAGDPKNIAGYGKTTWGMTPNEVVNAEAPRAEKLENPEKFETGLGMVKINAIQIGIKKFNATFLFDETRQKLYQVNLKCVEEKNASENAATFSTLKKLLTEKYGPPSYKEDSQVVFWELPKTTINLRHAHIPGMITRVIVIYKPTTSIENAAKDL</sequence>
<dbReference type="EMBL" id="PDNZ01000001">
    <property type="protein sequence ID" value="PWW83383.1"/>
    <property type="molecule type" value="Genomic_DNA"/>
</dbReference>
<organism evidence="2 3">
    <name type="scientific">Prosthecochloris marina</name>
    <dbReference type="NCBI Taxonomy" id="2017681"/>
    <lineage>
        <taxon>Bacteria</taxon>
        <taxon>Pseudomonadati</taxon>
        <taxon>Chlorobiota</taxon>
        <taxon>Chlorobiia</taxon>
        <taxon>Chlorobiales</taxon>
        <taxon>Chlorobiaceae</taxon>
        <taxon>Prosthecochloris</taxon>
    </lineage>
</organism>
<feature type="chain" id="PRO_5016381003" evidence="1">
    <location>
        <begin position="23"/>
        <end position="176"/>
    </location>
</feature>
<evidence type="ECO:0000256" key="1">
    <source>
        <dbReference type="SAM" id="SignalP"/>
    </source>
</evidence>
<reference evidence="3" key="1">
    <citation type="submission" date="2017-10" db="EMBL/GenBank/DDBJ databases">
        <authorList>
            <person name="Gaisin V.A."/>
            <person name="Rysina M.S."/>
            <person name="Grouzdev D.S."/>
        </authorList>
    </citation>
    <scope>NUCLEOTIDE SEQUENCE [LARGE SCALE GENOMIC DNA]</scope>
    <source>
        <strain evidence="3">V1</strain>
    </source>
</reference>
<name>A0A317T9G5_9CHLB</name>
<protein>
    <submittedName>
        <fullName evidence="2">Uncharacterized protein</fullName>
    </submittedName>
</protein>
<keyword evidence="3" id="KW-1185">Reference proteome</keyword>